<name>A0A6J1PU13_9HYME</name>
<reference evidence="2" key="1">
    <citation type="submission" date="2025-08" db="UniProtKB">
        <authorList>
            <consortium name="RefSeq"/>
        </authorList>
    </citation>
    <scope>IDENTIFICATION</scope>
    <source>
        <tissue evidence="2">Whole body</tissue>
    </source>
</reference>
<dbReference type="RefSeq" id="XP_024873344.1">
    <property type="nucleotide sequence ID" value="XM_025017576.1"/>
</dbReference>
<proteinExistence type="predicted"/>
<evidence type="ECO:0000313" key="2">
    <source>
        <dbReference type="RefSeq" id="XP_024873344.1"/>
    </source>
</evidence>
<protein>
    <submittedName>
        <fullName evidence="2">Uncharacterized protein LOC112455565</fullName>
    </submittedName>
</protein>
<gene>
    <name evidence="2" type="primary">LOC112455565</name>
</gene>
<dbReference type="GeneID" id="112455565"/>
<dbReference type="Proteomes" id="UP000504618">
    <property type="component" value="Unplaced"/>
</dbReference>
<sequence>MNSTFESWRDKILMFEVKQLLYRFIVYAIRLSGDVRRNKGHEPCWKITATILETRKGSHIGNVLEGLFRWNTRSHLQIEKEAVRGLVCKTIYNSKYCLYDENFDSKLADISRGQAERKTSSMIEELCTICFESRNIYELM</sequence>
<organism evidence="1 2">
    <name type="scientific">Temnothorax curvispinosus</name>
    <dbReference type="NCBI Taxonomy" id="300111"/>
    <lineage>
        <taxon>Eukaryota</taxon>
        <taxon>Metazoa</taxon>
        <taxon>Ecdysozoa</taxon>
        <taxon>Arthropoda</taxon>
        <taxon>Hexapoda</taxon>
        <taxon>Insecta</taxon>
        <taxon>Pterygota</taxon>
        <taxon>Neoptera</taxon>
        <taxon>Endopterygota</taxon>
        <taxon>Hymenoptera</taxon>
        <taxon>Apocrita</taxon>
        <taxon>Aculeata</taxon>
        <taxon>Formicoidea</taxon>
        <taxon>Formicidae</taxon>
        <taxon>Myrmicinae</taxon>
        <taxon>Temnothorax</taxon>
    </lineage>
</organism>
<evidence type="ECO:0000313" key="1">
    <source>
        <dbReference type="Proteomes" id="UP000504618"/>
    </source>
</evidence>
<accession>A0A6J1PU13</accession>
<dbReference type="AlphaFoldDB" id="A0A6J1PU13"/>
<keyword evidence="1" id="KW-1185">Reference proteome</keyword>